<gene>
    <name evidence="2" type="ORF">MACH26_18770</name>
</gene>
<organism evidence="2 3">
    <name type="scientific">Planctobacterium marinum</name>
    <dbReference type="NCBI Taxonomy" id="1631968"/>
    <lineage>
        <taxon>Bacteria</taxon>
        <taxon>Pseudomonadati</taxon>
        <taxon>Pseudomonadota</taxon>
        <taxon>Gammaproteobacteria</taxon>
        <taxon>Alteromonadales</taxon>
        <taxon>Alteromonadaceae</taxon>
        <taxon>Planctobacterium</taxon>
    </lineage>
</organism>
<name>A0AA48HKC8_9ALTE</name>
<dbReference type="SUPFAM" id="SSF141371">
    <property type="entry name" value="PilZ domain-like"/>
    <property type="match status" value="1"/>
</dbReference>
<reference evidence="2" key="1">
    <citation type="submission" date="2023-01" db="EMBL/GenBank/DDBJ databases">
        <title>Complete genome sequence of Planctobacterium marinum strain Dej080120_11.</title>
        <authorList>
            <person name="Ueki S."/>
            <person name="Maruyama F."/>
        </authorList>
    </citation>
    <scope>NUCLEOTIDE SEQUENCE</scope>
    <source>
        <strain evidence="2">Dej080120_11</strain>
    </source>
</reference>
<dbReference type="Gene3D" id="2.40.10.220">
    <property type="entry name" value="predicted glycosyltransferase like domains"/>
    <property type="match status" value="1"/>
</dbReference>
<dbReference type="RefSeq" id="WP_338292375.1">
    <property type="nucleotide sequence ID" value="NZ_AP027272.1"/>
</dbReference>
<dbReference type="GO" id="GO:0035438">
    <property type="term" value="F:cyclic-di-GMP binding"/>
    <property type="evidence" value="ECO:0007669"/>
    <property type="project" value="InterPro"/>
</dbReference>
<feature type="domain" description="PilZ" evidence="1">
    <location>
        <begin position="6"/>
        <end position="94"/>
    </location>
</feature>
<dbReference type="AlphaFoldDB" id="A0AA48HKC8"/>
<dbReference type="Pfam" id="PF07238">
    <property type="entry name" value="PilZ"/>
    <property type="match status" value="1"/>
</dbReference>
<protein>
    <recommendedName>
        <fullName evidence="1">PilZ domain-containing protein</fullName>
    </recommendedName>
</protein>
<dbReference type="Proteomes" id="UP001333710">
    <property type="component" value="Chromosome"/>
</dbReference>
<dbReference type="EMBL" id="AP027272">
    <property type="protein sequence ID" value="BDX06356.1"/>
    <property type="molecule type" value="Genomic_DNA"/>
</dbReference>
<accession>A0AA48HKC8</accession>
<evidence type="ECO:0000259" key="1">
    <source>
        <dbReference type="Pfam" id="PF07238"/>
    </source>
</evidence>
<dbReference type="InterPro" id="IPR009875">
    <property type="entry name" value="PilZ_domain"/>
</dbReference>
<evidence type="ECO:0000313" key="3">
    <source>
        <dbReference type="Proteomes" id="UP001333710"/>
    </source>
</evidence>
<keyword evidence="3" id="KW-1185">Reference proteome</keyword>
<evidence type="ECO:0000313" key="2">
    <source>
        <dbReference type="EMBL" id="BDX06356.1"/>
    </source>
</evidence>
<proteinExistence type="predicted"/>
<sequence>MLGYDDKRAFFRMMMNSPCTLLVNDAGTMQKLSATCRDISATGMSFEVPQALVIGSEMEVNIESTSSQISSLCAIVKVVRQFEEGEGNYVVGTEVVQMM</sequence>
<dbReference type="KEGG" id="pmaw:MACH26_18770"/>